<reference evidence="1" key="1">
    <citation type="journal article" date="2015" name="BMC Genomics">
        <title>Transcriptome profiling of a Rhizobium leguminosarum bv. trifolii rosR mutant reveals the role of the transcriptional regulator RosR in motility, synthesis of cell-surface components, and other cellular processes.</title>
        <authorList>
            <person name="Rachwal K."/>
            <person name="Matczynska E."/>
            <person name="Janczarek M."/>
        </authorList>
    </citation>
    <scope>NUCLEOTIDE SEQUENCE</scope>
    <source>
        <strain evidence="1">Rt24.2</strain>
    </source>
</reference>
<evidence type="ECO:0000313" key="1">
    <source>
        <dbReference type="EMBL" id="AOO88637.1"/>
    </source>
</evidence>
<organism evidence="1">
    <name type="scientific">Rhizobium leguminosarum bv. trifolii</name>
    <dbReference type="NCBI Taxonomy" id="386"/>
    <lineage>
        <taxon>Bacteria</taxon>
        <taxon>Pseudomonadati</taxon>
        <taxon>Pseudomonadota</taxon>
        <taxon>Alphaproteobacteria</taxon>
        <taxon>Hyphomicrobiales</taxon>
        <taxon>Rhizobiaceae</taxon>
        <taxon>Rhizobium/Agrobacterium group</taxon>
        <taxon>Rhizobium</taxon>
    </lineage>
</organism>
<dbReference type="EMBL" id="KX486273">
    <property type="protein sequence ID" value="AOO88637.1"/>
    <property type="molecule type" value="Genomic_DNA"/>
</dbReference>
<name>A0A1B8RHN8_RHILT</name>
<dbReference type="RefSeq" id="WP_065276055.1">
    <property type="nucleotide sequence ID" value="NZ_MAMO01000006.1"/>
</dbReference>
<dbReference type="AlphaFoldDB" id="A0A1B8RHN8"/>
<proteinExistence type="predicted"/>
<protein>
    <submittedName>
        <fullName evidence="1">Uncharacterized protein</fullName>
    </submittedName>
</protein>
<accession>A0A1B8RHN8</accession>
<sequence>MYLKNLLNAVDNLEAMPVEIHELADQLTLAGCQDRILFFPDAELDPAVLRGVHYKYTTRNGVYSDPMLTTLIIYAEGLSLDWQRVVCCKELIHTCDSEVERTNTEDEVIGLVDKLLGPLSTENFGVADIMATKDKLALYQALAILFPLAARQQAIDALGAKTRTPEEIASWVKLPLPLVEMVLETDWPNIREWIVTL</sequence>
<reference evidence="1" key="2">
    <citation type="journal article" date="2016" name="Front. Microbiol.">
        <title>The Regulatory Protein RosR Affects Rhizobium leguminosarum bv. trifolii Protein Profiles, Cell Surface Properties, and Symbiosis with Clover.</title>
        <authorList>
            <person name="Rachwal K."/>
            <person name="Boguszewska A."/>
            <person name="Kopcinska J."/>
            <person name="Karas M."/>
            <person name="Tchorzewski M."/>
            <person name="Janczarek M."/>
        </authorList>
    </citation>
    <scope>NUCLEOTIDE SEQUENCE</scope>
    <source>
        <strain evidence="1">Rt24.2</strain>
    </source>
</reference>